<evidence type="ECO:0000259" key="6">
    <source>
        <dbReference type="Pfam" id="PF07980"/>
    </source>
</evidence>
<dbReference type="Gene3D" id="1.25.40.390">
    <property type="match status" value="1"/>
</dbReference>
<evidence type="ECO:0000313" key="8">
    <source>
        <dbReference type="EMBL" id="RPD37893.1"/>
    </source>
</evidence>
<keyword evidence="9" id="KW-1185">Reference proteome</keyword>
<feature type="domain" description="SusD-like N-terminal" evidence="7">
    <location>
        <begin position="22"/>
        <end position="228"/>
    </location>
</feature>
<comment type="subcellular location">
    <subcellularLocation>
        <location evidence="1">Cell outer membrane</location>
    </subcellularLocation>
</comment>
<reference evidence="9" key="1">
    <citation type="submission" date="2018-11" db="EMBL/GenBank/DDBJ databases">
        <title>Chitinophaga lutea sp.nov., isolate from arsenic contaminated soil.</title>
        <authorList>
            <person name="Zong Y."/>
        </authorList>
    </citation>
    <scope>NUCLEOTIDE SEQUENCE [LARGE SCALE GENOMIC DNA]</scope>
    <source>
        <strain evidence="9">YLT18</strain>
    </source>
</reference>
<protein>
    <submittedName>
        <fullName evidence="8">RagB/SusD family nutrient uptake outer membrane protein</fullName>
    </submittedName>
</protein>
<comment type="similarity">
    <text evidence="2">Belongs to the SusD family.</text>
</comment>
<name>A0A3N4MRD7_9BACT</name>
<organism evidence="8 9">
    <name type="scientific">Chitinophaga barathri</name>
    <dbReference type="NCBI Taxonomy" id="1647451"/>
    <lineage>
        <taxon>Bacteria</taxon>
        <taxon>Pseudomonadati</taxon>
        <taxon>Bacteroidota</taxon>
        <taxon>Chitinophagia</taxon>
        <taxon>Chitinophagales</taxon>
        <taxon>Chitinophagaceae</taxon>
        <taxon>Chitinophaga</taxon>
    </lineage>
</organism>
<comment type="caution">
    <text evidence="8">The sequence shown here is derived from an EMBL/GenBank/DDBJ whole genome shotgun (WGS) entry which is preliminary data.</text>
</comment>
<dbReference type="InterPro" id="IPR033985">
    <property type="entry name" value="SusD-like_N"/>
</dbReference>
<dbReference type="AlphaFoldDB" id="A0A3N4MRD7"/>
<accession>A0A3N4MRD7</accession>
<sequence length="490" mass="55141">MKRTSEIFFFILILSSGACSSLDEEPASQLVTEQFYQNEQQATAAVTASYRKLYETGQSLYNSLFQIGVEMATDDYEAGPRARNAHVRAISGLTHDASNDRMEQLWKQSYDAINTSNIAIDRIPLIPAGKISENIRARLINESKFLRALHYFNLVRWFGDVPIVLHETTSFSPEALYVAKSPAADVYQQIIKDLRDAENLPAPNEYGSADIGRASAGSAKSLLAKVYLTQQDWPNAAAKSKEVIDKHWYGLFENFGDVFEVSKKNGKEHIFSAQFQGNAGYQGNSLASRSAPNEVPGINGDYADAIHKQGGLYESFAETDTRRSVTFITQMVSPTDGRLYTFEPHLHKYYDPAVVGNPGQSSRNLPIIRYAEVLLIYAEALNEQHQTPTSGAYDAIDEVRQRAGIPLLRNIAPSLSVNDFRDSVFQERRKELVFEYQRWFDLVRRGPDYYVKTLKAAGKTLAAPKHIHFPTPQRELNLNPKLKQDPLWVN</sequence>
<evidence type="ECO:0000256" key="2">
    <source>
        <dbReference type="ARBA" id="ARBA00006275"/>
    </source>
</evidence>
<dbReference type="Pfam" id="PF14322">
    <property type="entry name" value="SusD-like_3"/>
    <property type="match status" value="1"/>
</dbReference>
<dbReference type="OrthoDB" id="993981at2"/>
<evidence type="ECO:0000256" key="4">
    <source>
        <dbReference type="ARBA" id="ARBA00023136"/>
    </source>
</evidence>
<dbReference type="SUPFAM" id="SSF48452">
    <property type="entry name" value="TPR-like"/>
    <property type="match status" value="1"/>
</dbReference>
<dbReference type="PROSITE" id="PS51257">
    <property type="entry name" value="PROKAR_LIPOPROTEIN"/>
    <property type="match status" value="1"/>
</dbReference>
<keyword evidence="5" id="KW-0998">Cell outer membrane</keyword>
<evidence type="ECO:0000256" key="3">
    <source>
        <dbReference type="ARBA" id="ARBA00022729"/>
    </source>
</evidence>
<dbReference type="GO" id="GO:0009279">
    <property type="term" value="C:cell outer membrane"/>
    <property type="evidence" value="ECO:0007669"/>
    <property type="project" value="UniProtKB-SubCell"/>
</dbReference>
<evidence type="ECO:0000259" key="7">
    <source>
        <dbReference type="Pfam" id="PF14322"/>
    </source>
</evidence>
<dbReference type="InterPro" id="IPR011990">
    <property type="entry name" value="TPR-like_helical_dom_sf"/>
</dbReference>
<dbReference type="Proteomes" id="UP000279089">
    <property type="component" value="Unassembled WGS sequence"/>
</dbReference>
<evidence type="ECO:0000256" key="1">
    <source>
        <dbReference type="ARBA" id="ARBA00004442"/>
    </source>
</evidence>
<dbReference type="Pfam" id="PF07980">
    <property type="entry name" value="SusD_RagB"/>
    <property type="match status" value="1"/>
</dbReference>
<dbReference type="InterPro" id="IPR012944">
    <property type="entry name" value="SusD_RagB_dom"/>
</dbReference>
<dbReference type="CDD" id="cd08977">
    <property type="entry name" value="SusD"/>
    <property type="match status" value="1"/>
</dbReference>
<evidence type="ECO:0000256" key="5">
    <source>
        <dbReference type="ARBA" id="ARBA00023237"/>
    </source>
</evidence>
<dbReference type="RefSeq" id="WP_120519498.1">
    <property type="nucleotide sequence ID" value="NZ_QXZY01000022.1"/>
</dbReference>
<feature type="domain" description="RagB/SusD" evidence="6">
    <location>
        <begin position="341"/>
        <end position="488"/>
    </location>
</feature>
<proteinExistence type="inferred from homology"/>
<dbReference type="EMBL" id="RMBX01000023">
    <property type="protein sequence ID" value="RPD37893.1"/>
    <property type="molecule type" value="Genomic_DNA"/>
</dbReference>
<evidence type="ECO:0000313" key="9">
    <source>
        <dbReference type="Proteomes" id="UP000279089"/>
    </source>
</evidence>
<keyword evidence="3" id="KW-0732">Signal</keyword>
<gene>
    <name evidence="8" type="ORF">EG028_27825</name>
</gene>
<keyword evidence="4" id="KW-0472">Membrane</keyword>